<comment type="caution">
    <text evidence="1">The sequence shown here is derived from an EMBL/GenBank/DDBJ whole genome shotgun (WGS) entry which is preliminary data.</text>
</comment>
<proteinExistence type="predicted"/>
<evidence type="ECO:0008006" key="2">
    <source>
        <dbReference type="Google" id="ProtNLM"/>
    </source>
</evidence>
<dbReference type="Proteomes" id="UP000886198">
    <property type="component" value="Unassembled WGS sequence"/>
</dbReference>
<dbReference type="EMBL" id="DSBT01000019">
    <property type="protein sequence ID" value="HDP76706.1"/>
    <property type="molecule type" value="Genomic_DNA"/>
</dbReference>
<evidence type="ECO:0000313" key="1">
    <source>
        <dbReference type="EMBL" id="HDP76706.1"/>
    </source>
</evidence>
<sequence>MSKIVTLRRYVPERDYMRIRELIIETFPLHGGPFNWLIDRWNFCRFHVLPLHRYYSTNYFSVPTRPHMDHRDDLPLWQDSIGIWETAEGGILGVAHSENEEPGEAWIEIHPDYKYLYPEIIDYIEENLADRANGFGFVKLYVNDGDELEEIA</sequence>
<feature type="non-terminal residue" evidence="1">
    <location>
        <position position="152"/>
    </location>
</feature>
<organism evidence="1">
    <name type="scientific">Mesotoga infera</name>
    <dbReference type="NCBI Taxonomy" id="1236046"/>
    <lineage>
        <taxon>Bacteria</taxon>
        <taxon>Thermotogati</taxon>
        <taxon>Thermotogota</taxon>
        <taxon>Thermotogae</taxon>
        <taxon>Kosmotogales</taxon>
        <taxon>Kosmotogaceae</taxon>
        <taxon>Mesotoga</taxon>
    </lineage>
</organism>
<protein>
    <recommendedName>
        <fullName evidence="2">GNAT family N-acetyltransferase</fullName>
    </recommendedName>
</protein>
<accession>A0A7C1H4J8</accession>
<name>A0A7C1H4J8_9BACT</name>
<reference evidence="1" key="1">
    <citation type="journal article" date="2020" name="mSystems">
        <title>Genome- and Community-Level Interaction Insights into Carbon Utilization and Element Cycling Functions of Hydrothermarchaeota in Hydrothermal Sediment.</title>
        <authorList>
            <person name="Zhou Z."/>
            <person name="Liu Y."/>
            <person name="Xu W."/>
            <person name="Pan J."/>
            <person name="Luo Z.H."/>
            <person name="Li M."/>
        </authorList>
    </citation>
    <scope>NUCLEOTIDE SEQUENCE [LARGE SCALE GENOMIC DNA]</scope>
    <source>
        <strain evidence="1">SpSt-1179</strain>
    </source>
</reference>
<gene>
    <name evidence="1" type="ORF">ENN47_00675</name>
</gene>
<dbReference type="AlphaFoldDB" id="A0A7C1H4J8"/>